<feature type="non-terminal residue" evidence="2">
    <location>
        <position position="1"/>
    </location>
</feature>
<dbReference type="EMBL" id="BARV01028620">
    <property type="protein sequence ID" value="GAI35664.1"/>
    <property type="molecule type" value="Genomic_DNA"/>
</dbReference>
<accession>X1PXI3</accession>
<reference evidence="2" key="1">
    <citation type="journal article" date="2014" name="Front. Microbiol.">
        <title>High frequency of phylogenetically diverse reductive dehalogenase-homologous genes in deep subseafloor sedimentary metagenomes.</title>
        <authorList>
            <person name="Kawai M."/>
            <person name="Futagami T."/>
            <person name="Toyoda A."/>
            <person name="Takaki Y."/>
            <person name="Nishi S."/>
            <person name="Hori S."/>
            <person name="Arai W."/>
            <person name="Tsubouchi T."/>
            <person name="Morono Y."/>
            <person name="Uchiyama I."/>
            <person name="Ito T."/>
            <person name="Fujiyama A."/>
            <person name="Inagaki F."/>
            <person name="Takami H."/>
        </authorList>
    </citation>
    <scope>NUCLEOTIDE SEQUENCE</scope>
    <source>
        <strain evidence="2">Expedition CK06-06</strain>
    </source>
</reference>
<feature type="compositionally biased region" description="Basic residues" evidence="1">
    <location>
        <begin position="1"/>
        <end position="12"/>
    </location>
</feature>
<comment type="caution">
    <text evidence="2">The sequence shown here is derived from an EMBL/GenBank/DDBJ whole genome shotgun (WGS) entry which is preliminary data.</text>
</comment>
<feature type="region of interest" description="Disordered" evidence="1">
    <location>
        <begin position="1"/>
        <end position="20"/>
    </location>
</feature>
<dbReference type="AlphaFoldDB" id="X1PXI3"/>
<evidence type="ECO:0000256" key="1">
    <source>
        <dbReference type="SAM" id="MobiDB-lite"/>
    </source>
</evidence>
<name>X1PXI3_9ZZZZ</name>
<organism evidence="2">
    <name type="scientific">marine sediment metagenome</name>
    <dbReference type="NCBI Taxonomy" id="412755"/>
    <lineage>
        <taxon>unclassified sequences</taxon>
        <taxon>metagenomes</taxon>
        <taxon>ecological metagenomes</taxon>
    </lineage>
</organism>
<protein>
    <submittedName>
        <fullName evidence="2">Uncharacterized protein</fullName>
    </submittedName>
</protein>
<gene>
    <name evidence="2" type="ORF">S06H3_45774</name>
</gene>
<sequence length="36" mass="4247">IQIRQKYNRSPKNRPEYPVNLYGHSCEIEDEDPASV</sequence>
<proteinExistence type="predicted"/>
<evidence type="ECO:0000313" key="2">
    <source>
        <dbReference type="EMBL" id="GAI35664.1"/>
    </source>
</evidence>